<feature type="transmembrane region" description="Helical" evidence="1">
    <location>
        <begin position="109"/>
        <end position="133"/>
    </location>
</feature>
<dbReference type="EMBL" id="KT754692">
    <property type="protein sequence ID" value="ALS04526.1"/>
    <property type="molecule type" value="mRNA"/>
</dbReference>
<evidence type="ECO:0000256" key="1">
    <source>
        <dbReference type="SAM" id="Phobius"/>
    </source>
</evidence>
<evidence type="ECO:0000313" key="2">
    <source>
        <dbReference type="EMBL" id="ALS04526.1"/>
    </source>
</evidence>
<dbReference type="InterPro" id="IPR031720">
    <property type="entry name" value="DUF4728"/>
</dbReference>
<organism evidence="2">
    <name type="scientific">Acartia pacifica</name>
    <name type="common">Copepod</name>
    <dbReference type="NCBI Taxonomy" id="335913"/>
    <lineage>
        <taxon>Eukaryota</taxon>
        <taxon>Metazoa</taxon>
        <taxon>Ecdysozoa</taxon>
        <taxon>Arthropoda</taxon>
        <taxon>Crustacea</taxon>
        <taxon>Multicrustacea</taxon>
        <taxon>Hexanauplia</taxon>
        <taxon>Copepoda</taxon>
        <taxon>Calanoida</taxon>
        <taxon>Acartiidae</taxon>
        <taxon>Acartia</taxon>
    </lineage>
</organism>
<accession>A0A0U2UNP4</accession>
<dbReference type="AlphaFoldDB" id="A0A0U2UNP4"/>
<name>A0A0U2UNP4_ACAPC</name>
<keyword evidence="1" id="KW-0472">Membrane</keyword>
<keyword evidence="1" id="KW-0812">Transmembrane</keyword>
<feature type="transmembrane region" description="Helical" evidence="1">
    <location>
        <begin position="16"/>
        <end position="39"/>
    </location>
</feature>
<dbReference type="Pfam" id="PF15860">
    <property type="entry name" value="DUF4728"/>
    <property type="match status" value="1"/>
</dbReference>
<feature type="transmembrane region" description="Helical" evidence="1">
    <location>
        <begin position="139"/>
        <end position="160"/>
    </location>
</feature>
<proteinExistence type="evidence at transcript level"/>
<keyword evidence="1" id="KW-1133">Transmembrane helix</keyword>
<reference evidence="2" key="1">
    <citation type="journal article" date="2015" name="Sci. Rep.">
        <title>Spliced leader RNA trans-splicing discovered in copepods.</title>
        <authorList>
            <person name="Yang F."/>
            <person name="Xu D."/>
            <person name="Zhuang Y."/>
            <person name="Yi X."/>
            <person name="Huang Y."/>
            <person name="Chen H."/>
            <person name="Lin S."/>
            <person name="Campbell D.A."/>
            <person name="Sturm N.R."/>
            <person name="Liu G."/>
            <person name="Zhang H."/>
        </authorList>
    </citation>
    <scope>NUCLEOTIDE SEQUENCE</scope>
</reference>
<sequence length="182" mass="19633">MRVSKCCCGCSLKDGCLLLGILGIIGGVGGTIVCIAFEASTPFLEKVVDMYCDNYTASYTVDDTASFCNHDPIKMVQIFFGVYLAVCLIQLIVNSLLVHGARTGNGSLLTPWLVMTGISIVLTIASTCAQMAYIGKTAILSGVISIIVNVVVSGYFLLVVHSHRKEPMEGNLNERQNYGYKY</sequence>
<dbReference type="PANTHER" id="PTHR36694">
    <property type="entry name" value="PASIFLORA 1, ISOFORM A-RELATED"/>
    <property type="match status" value="1"/>
</dbReference>
<protein>
    <submittedName>
        <fullName evidence="2">Uncharacterized protein</fullName>
    </submittedName>
</protein>
<dbReference type="PANTHER" id="PTHR36694:SF11">
    <property type="entry name" value="LP21121P-RELATED"/>
    <property type="match status" value="1"/>
</dbReference>
<feature type="transmembrane region" description="Helical" evidence="1">
    <location>
        <begin position="76"/>
        <end position="97"/>
    </location>
</feature>